<dbReference type="OrthoDB" id="9807210at2"/>
<dbReference type="Gene3D" id="2.30.40.10">
    <property type="entry name" value="Urease, subunit C, domain 1"/>
    <property type="match status" value="1"/>
</dbReference>
<dbReference type="RefSeq" id="WP_146981399.1">
    <property type="nucleotide sequence ID" value="NZ_VOSM01000004.1"/>
</dbReference>
<organism evidence="3 4">
    <name type="scientific">Lujinxingia vulgaris</name>
    <dbReference type="NCBI Taxonomy" id="2600176"/>
    <lineage>
        <taxon>Bacteria</taxon>
        <taxon>Deltaproteobacteria</taxon>
        <taxon>Bradymonadales</taxon>
        <taxon>Lujinxingiaceae</taxon>
        <taxon>Lujinxingia</taxon>
    </lineage>
</organism>
<name>A0A5C6XG62_9DELT</name>
<evidence type="ECO:0000256" key="1">
    <source>
        <dbReference type="ARBA" id="ARBA00022801"/>
    </source>
</evidence>
<dbReference type="GO" id="GO:0050416">
    <property type="term" value="F:formimidoylglutamate deiminase activity"/>
    <property type="evidence" value="ECO:0007669"/>
    <property type="project" value="UniProtKB-EC"/>
</dbReference>
<dbReference type="PANTHER" id="PTHR43794:SF11">
    <property type="entry name" value="AMIDOHYDROLASE-RELATED DOMAIN-CONTAINING PROTEIN"/>
    <property type="match status" value="1"/>
</dbReference>
<accession>A0A5C6XG62</accession>
<comment type="caution">
    <text evidence="3">The sequence shown here is derived from an EMBL/GenBank/DDBJ whole genome shotgun (WGS) entry which is preliminary data.</text>
</comment>
<proteinExistence type="predicted"/>
<evidence type="ECO:0000313" key="4">
    <source>
        <dbReference type="Proteomes" id="UP000321412"/>
    </source>
</evidence>
<dbReference type="InterPro" id="IPR006680">
    <property type="entry name" value="Amidohydro-rel"/>
</dbReference>
<protein>
    <submittedName>
        <fullName evidence="3">Formimidoylglutamate deiminase</fullName>
        <ecNumber evidence="3">3.5.3.13</ecNumber>
    </submittedName>
</protein>
<dbReference type="SUPFAM" id="SSF51556">
    <property type="entry name" value="Metallo-dependent hydrolases"/>
    <property type="match status" value="1"/>
</dbReference>
<gene>
    <name evidence="3" type="ORF">FRC98_10670</name>
</gene>
<dbReference type="Proteomes" id="UP000321412">
    <property type="component" value="Unassembled WGS sequence"/>
</dbReference>
<dbReference type="AlphaFoldDB" id="A0A5C6XG62"/>
<feature type="domain" description="Amidohydrolase-related" evidence="2">
    <location>
        <begin position="63"/>
        <end position="450"/>
    </location>
</feature>
<dbReference type="EMBL" id="VOSM01000004">
    <property type="protein sequence ID" value="TXD37188.1"/>
    <property type="molecule type" value="Genomic_DNA"/>
</dbReference>
<dbReference type="Pfam" id="PF01979">
    <property type="entry name" value="Amidohydro_1"/>
    <property type="match status" value="1"/>
</dbReference>
<sequence length="481" mass="52762">MVVESKTSGSEELLEYRARRVWGAEGWTERSSVWVRGGEVVAVGALAERPPRYRTIDLGEVALVPGQVNAHSHAFQRVMRGLAERRDPARSDDDFWTWREAMYGVALSLSAEEVEAAARLAFWEMARAGITHVGEFHYVHHRPEGAPYDDPNELAHRVIAAAQAVGIRITLLRVAYHSGDIGQVAKPRQRRFIEPDVETYLGRLAALEDRWGKTPGVSLGSAPHSIRAVDRSWVEAISEFCAARQMVIHTHVCEQPAEIAASQRAYGMGPVEALHAWVGLNPSWTLVHGTHMSERELAIAAETLPTICACPTTERNLGDGFLPARELIKAGVPIALGSDSHTVIDPWEEMRLVEYHERLRAQARNVLPAYDPNGRTESAAVLWEMGTVGGARALGQGLSGRIEEGQPADFVALDLQDPTLWGASAATLLDHIVLSMSASAVRHSVVAGRLIIEDRRHVNEDALLAGARELMARRAAGDFAR</sequence>
<dbReference type="NCBIfam" id="TIGR02022">
    <property type="entry name" value="hutF"/>
    <property type="match status" value="1"/>
</dbReference>
<dbReference type="Gene3D" id="3.20.20.140">
    <property type="entry name" value="Metal-dependent hydrolases"/>
    <property type="match status" value="1"/>
</dbReference>
<dbReference type="InterPro" id="IPR010252">
    <property type="entry name" value="HutF"/>
</dbReference>
<evidence type="ECO:0000259" key="2">
    <source>
        <dbReference type="Pfam" id="PF01979"/>
    </source>
</evidence>
<dbReference type="PANTHER" id="PTHR43794">
    <property type="entry name" value="AMINOHYDROLASE SSNA-RELATED"/>
    <property type="match status" value="1"/>
</dbReference>
<dbReference type="EC" id="3.5.3.13" evidence="3"/>
<dbReference type="InterPro" id="IPR050287">
    <property type="entry name" value="MTA/SAH_deaminase"/>
</dbReference>
<evidence type="ECO:0000313" key="3">
    <source>
        <dbReference type="EMBL" id="TXD37188.1"/>
    </source>
</evidence>
<dbReference type="SUPFAM" id="SSF51338">
    <property type="entry name" value="Composite domain of metallo-dependent hydrolases"/>
    <property type="match status" value="1"/>
</dbReference>
<keyword evidence="4" id="KW-1185">Reference proteome</keyword>
<dbReference type="NCBIfam" id="NF006681">
    <property type="entry name" value="PRK09229.1-2"/>
    <property type="match status" value="1"/>
</dbReference>
<dbReference type="InterPro" id="IPR032466">
    <property type="entry name" value="Metal_Hydrolase"/>
</dbReference>
<reference evidence="3 4" key="1">
    <citation type="submission" date="2019-08" db="EMBL/GenBank/DDBJ databases">
        <title>Bradymonadales sp. TMQ4.</title>
        <authorList>
            <person name="Liang Q."/>
        </authorList>
    </citation>
    <scope>NUCLEOTIDE SEQUENCE [LARGE SCALE GENOMIC DNA]</scope>
    <source>
        <strain evidence="3 4">TMQ4</strain>
    </source>
</reference>
<dbReference type="InterPro" id="IPR011059">
    <property type="entry name" value="Metal-dep_hydrolase_composite"/>
</dbReference>
<keyword evidence="1 3" id="KW-0378">Hydrolase</keyword>